<dbReference type="Proteomes" id="UP000472372">
    <property type="component" value="Chromosome 3"/>
</dbReference>
<gene>
    <name evidence="1" type="ORF">PTTW11_03951</name>
</gene>
<sequence length="79" mass="8310">MQYHLLNVLVVALPFLGFVSAWTNLVATCGIGSRLPGPGCRAEDAANCRNNPTIRGQCGGKGDLIAAWATGERCDCFLG</sequence>
<protein>
    <submittedName>
        <fullName evidence="1">Uncharacterized protein</fullName>
    </submittedName>
</protein>
<reference evidence="1" key="1">
    <citation type="submission" date="2021-02" db="EMBL/GenBank/DDBJ databases">
        <authorList>
            <person name="Syme A R."/>
            <person name="Syme A R."/>
            <person name="Moolhuijzen P."/>
        </authorList>
    </citation>
    <scope>NUCLEOTIDE SEQUENCE</scope>
    <source>
        <strain evidence="1">W1-1</strain>
    </source>
</reference>
<proteinExistence type="predicted"/>
<name>A0A6S6VXT6_9PLEO</name>
<dbReference type="AlphaFoldDB" id="A0A6S6VXT6"/>
<accession>A0A6S6VXT6</accession>
<evidence type="ECO:0000313" key="2">
    <source>
        <dbReference type="Proteomes" id="UP000472372"/>
    </source>
</evidence>
<dbReference type="EMBL" id="HG992979">
    <property type="protein sequence ID" value="CAE7025673.1"/>
    <property type="molecule type" value="Genomic_DNA"/>
</dbReference>
<organism evidence="1 2">
    <name type="scientific">Pyrenophora teres f. teres</name>
    <dbReference type="NCBI Taxonomy" id="97479"/>
    <lineage>
        <taxon>Eukaryota</taxon>
        <taxon>Fungi</taxon>
        <taxon>Dikarya</taxon>
        <taxon>Ascomycota</taxon>
        <taxon>Pezizomycotina</taxon>
        <taxon>Dothideomycetes</taxon>
        <taxon>Pleosporomycetidae</taxon>
        <taxon>Pleosporales</taxon>
        <taxon>Pleosporineae</taxon>
        <taxon>Pleosporaceae</taxon>
        <taxon>Pyrenophora</taxon>
    </lineage>
</organism>
<evidence type="ECO:0000313" key="1">
    <source>
        <dbReference type="EMBL" id="CAE7025673.1"/>
    </source>
</evidence>